<dbReference type="Proteomes" id="UP000601597">
    <property type="component" value="Unassembled WGS sequence"/>
</dbReference>
<dbReference type="InterPro" id="IPR042171">
    <property type="entry name" value="Acyl-CoA_hotdog"/>
</dbReference>
<dbReference type="InterPro" id="IPR049449">
    <property type="entry name" value="TesB_ACOT8-like_N"/>
</dbReference>
<evidence type="ECO:0000313" key="6">
    <source>
        <dbReference type="Proteomes" id="UP000601597"/>
    </source>
</evidence>
<name>A0ABQ3AVW5_9GAMM</name>
<dbReference type="InterPro" id="IPR029069">
    <property type="entry name" value="HotDog_dom_sf"/>
</dbReference>
<evidence type="ECO:0000256" key="1">
    <source>
        <dbReference type="ARBA" id="ARBA00006538"/>
    </source>
</evidence>
<evidence type="ECO:0000256" key="2">
    <source>
        <dbReference type="ARBA" id="ARBA00022801"/>
    </source>
</evidence>
<evidence type="ECO:0000313" key="5">
    <source>
        <dbReference type="EMBL" id="GGY68381.1"/>
    </source>
</evidence>
<evidence type="ECO:0000259" key="3">
    <source>
        <dbReference type="Pfam" id="PF13622"/>
    </source>
</evidence>
<dbReference type="Pfam" id="PF20789">
    <property type="entry name" value="4HBT_3C"/>
    <property type="match status" value="1"/>
</dbReference>
<dbReference type="SUPFAM" id="SSF54637">
    <property type="entry name" value="Thioesterase/thiol ester dehydrase-isomerase"/>
    <property type="match status" value="2"/>
</dbReference>
<dbReference type="CDD" id="cd03445">
    <property type="entry name" value="Thioesterase_II_repeat2"/>
    <property type="match status" value="1"/>
</dbReference>
<gene>
    <name evidence="5" type="ORF">GCM10007071_13950</name>
</gene>
<sequence length="261" mass="28229">MTFEDILASASRNEVIIPDKWAQGRATFGGLTGALACERMQSVVSPGRPMRAMQVSFVGPVEPGTPVTLETELLREGKAVSQAMVRMVQGGTTRLVALASFGSGRESAVSVAPLPAPSAPAPEDCEPTPFIEGVMPSFAEFIEMRWCFGSRPFSGETHRDMGGWMQFREAPSGLGDPGIVALIDAWPPVMLSHLKSFAPNSSLTWSVELMDPRPEVKPHDWLLYRAEIDRAADGYGNTHAGIWNRAGELLAISRQTVTIFG</sequence>
<comment type="caution">
    <text evidence="5">The sequence shown here is derived from an EMBL/GenBank/DDBJ whole genome shotgun (WGS) entry which is preliminary data.</text>
</comment>
<evidence type="ECO:0008006" key="7">
    <source>
        <dbReference type="Google" id="ProtNLM"/>
    </source>
</evidence>
<organism evidence="5 6">
    <name type="scientific">Marinobacter zhanjiangensis</name>
    <dbReference type="NCBI Taxonomy" id="578215"/>
    <lineage>
        <taxon>Bacteria</taxon>
        <taxon>Pseudomonadati</taxon>
        <taxon>Pseudomonadota</taxon>
        <taxon>Gammaproteobacteria</taxon>
        <taxon>Pseudomonadales</taxon>
        <taxon>Marinobacteraceae</taxon>
        <taxon>Marinobacter</taxon>
    </lineage>
</organism>
<reference evidence="6" key="1">
    <citation type="journal article" date="2019" name="Int. J. Syst. Evol. Microbiol.">
        <title>The Global Catalogue of Microorganisms (GCM) 10K type strain sequencing project: providing services to taxonomists for standard genome sequencing and annotation.</title>
        <authorList>
            <consortium name="The Broad Institute Genomics Platform"/>
            <consortium name="The Broad Institute Genome Sequencing Center for Infectious Disease"/>
            <person name="Wu L."/>
            <person name="Ma J."/>
        </authorList>
    </citation>
    <scope>NUCLEOTIDE SEQUENCE [LARGE SCALE GENOMIC DNA]</scope>
    <source>
        <strain evidence="6">KCTC 22280</strain>
    </source>
</reference>
<accession>A0ABQ3AVW5</accession>
<dbReference type="PANTHER" id="PTHR11066:SF34">
    <property type="entry name" value="ACYL-COENZYME A THIOESTERASE 8"/>
    <property type="match status" value="1"/>
</dbReference>
<dbReference type="EMBL" id="BMXV01000003">
    <property type="protein sequence ID" value="GGY68381.1"/>
    <property type="molecule type" value="Genomic_DNA"/>
</dbReference>
<dbReference type="PANTHER" id="PTHR11066">
    <property type="entry name" value="ACYL-COA THIOESTERASE"/>
    <property type="match status" value="1"/>
</dbReference>
<dbReference type="InterPro" id="IPR003703">
    <property type="entry name" value="Acyl_CoA_thio"/>
</dbReference>
<dbReference type="RefSeq" id="WP_189574863.1">
    <property type="nucleotide sequence ID" value="NZ_BMXV01000003.1"/>
</dbReference>
<keyword evidence="6" id="KW-1185">Reference proteome</keyword>
<proteinExistence type="inferred from homology"/>
<feature type="domain" description="Acyl-CoA thioesterase-like C-terminal" evidence="4">
    <location>
        <begin position="122"/>
        <end position="258"/>
    </location>
</feature>
<feature type="domain" description="Acyl-CoA thioesterase-like N-terminal HotDog" evidence="3">
    <location>
        <begin position="17"/>
        <end position="102"/>
    </location>
</feature>
<protein>
    <recommendedName>
        <fullName evidence="7">Acyl-CoA thioesterase</fullName>
    </recommendedName>
</protein>
<dbReference type="InterPro" id="IPR049450">
    <property type="entry name" value="ACOT8-like_C"/>
</dbReference>
<dbReference type="Pfam" id="PF13622">
    <property type="entry name" value="4HBT_3"/>
    <property type="match status" value="1"/>
</dbReference>
<comment type="similarity">
    <text evidence="1">Belongs to the C/M/P thioester hydrolase family.</text>
</comment>
<keyword evidence="2" id="KW-0378">Hydrolase</keyword>
<evidence type="ECO:0000259" key="4">
    <source>
        <dbReference type="Pfam" id="PF20789"/>
    </source>
</evidence>
<dbReference type="Gene3D" id="2.40.160.210">
    <property type="entry name" value="Acyl-CoA thioesterase, double hotdog domain"/>
    <property type="match status" value="1"/>
</dbReference>